<accession>A0A5E4N660</accession>
<gene>
    <name evidence="1" type="ORF">CINCED_3A011397</name>
</gene>
<dbReference type="AlphaFoldDB" id="A0A5E4N660"/>
<dbReference type="GO" id="GO:0046982">
    <property type="term" value="F:protein heterodimerization activity"/>
    <property type="evidence" value="ECO:0007669"/>
    <property type="project" value="InterPro"/>
</dbReference>
<dbReference type="PANTHER" id="PTHR12773">
    <property type="entry name" value="UPF0315 PROTEIN-RELATED"/>
    <property type="match status" value="1"/>
</dbReference>
<proteinExistence type="predicted"/>
<organism evidence="1 2">
    <name type="scientific">Cinara cedri</name>
    <dbReference type="NCBI Taxonomy" id="506608"/>
    <lineage>
        <taxon>Eukaryota</taxon>
        <taxon>Metazoa</taxon>
        <taxon>Ecdysozoa</taxon>
        <taxon>Arthropoda</taxon>
        <taxon>Hexapoda</taxon>
        <taxon>Insecta</taxon>
        <taxon>Pterygota</taxon>
        <taxon>Neoptera</taxon>
        <taxon>Paraneoptera</taxon>
        <taxon>Hemiptera</taxon>
        <taxon>Sternorrhyncha</taxon>
        <taxon>Aphidomorpha</taxon>
        <taxon>Aphidoidea</taxon>
        <taxon>Aphididae</taxon>
        <taxon>Lachninae</taxon>
        <taxon>Cinara</taxon>
    </lineage>
</organism>
<dbReference type="GO" id="GO:0070476">
    <property type="term" value="P:rRNA (guanine-N7)-methylation"/>
    <property type="evidence" value="ECO:0007669"/>
    <property type="project" value="TreeGrafter"/>
</dbReference>
<sequence>MKLLTHNLLSSKSLKNVKVGYPLRIVAKDVKISEKEFNMEFVTKMIPKLDWKVLVEAAIQIGHGNGLPEQLVDDYEEDEDLLKKIHHILMEVSLTVSNLFLMKY</sequence>
<dbReference type="OrthoDB" id="2187549at2759"/>
<name>A0A5E4N660_9HEMI</name>
<dbReference type="EMBL" id="CABPRJ010001895">
    <property type="protein sequence ID" value="VVC39416.1"/>
    <property type="molecule type" value="Genomic_DNA"/>
</dbReference>
<dbReference type="CDD" id="cd21089">
    <property type="entry name" value="Trm112-like"/>
    <property type="match status" value="1"/>
</dbReference>
<dbReference type="GO" id="GO:0030488">
    <property type="term" value="P:tRNA methylation"/>
    <property type="evidence" value="ECO:0007669"/>
    <property type="project" value="TreeGrafter"/>
</dbReference>
<dbReference type="PANTHER" id="PTHR12773:SF0">
    <property type="entry name" value="MULTIFUNCTIONAL METHYLTRANSFERASE SUBUNIT TRM112-LIKE PROTEIN"/>
    <property type="match status" value="1"/>
</dbReference>
<protein>
    <submittedName>
        <fullName evidence="1">Uncharacterized protein</fullName>
    </submittedName>
</protein>
<dbReference type="Proteomes" id="UP000325440">
    <property type="component" value="Unassembled WGS sequence"/>
</dbReference>
<evidence type="ECO:0000313" key="1">
    <source>
        <dbReference type="EMBL" id="VVC39416.1"/>
    </source>
</evidence>
<reference evidence="1 2" key="1">
    <citation type="submission" date="2019-08" db="EMBL/GenBank/DDBJ databases">
        <authorList>
            <person name="Alioto T."/>
            <person name="Alioto T."/>
            <person name="Gomez Garrido J."/>
        </authorList>
    </citation>
    <scope>NUCLEOTIDE SEQUENCE [LARGE SCALE GENOMIC DNA]</scope>
</reference>
<dbReference type="InterPro" id="IPR039127">
    <property type="entry name" value="Trm112"/>
</dbReference>
<evidence type="ECO:0000313" key="2">
    <source>
        <dbReference type="Proteomes" id="UP000325440"/>
    </source>
</evidence>
<dbReference type="Gene3D" id="2.20.25.10">
    <property type="match status" value="1"/>
</dbReference>
<keyword evidence="2" id="KW-1185">Reference proteome</keyword>